<gene>
    <name evidence="7" type="primary">argK</name>
</gene>
<evidence type="ECO:0000259" key="6">
    <source>
        <dbReference type="SMART" id="SM00382"/>
    </source>
</evidence>
<dbReference type="AlphaFoldDB" id="A0A075HSM9"/>
<evidence type="ECO:0000256" key="5">
    <source>
        <dbReference type="ARBA" id="ARBA00023186"/>
    </source>
</evidence>
<dbReference type="InterPro" id="IPR005129">
    <property type="entry name" value="GTPase_ArgK"/>
</dbReference>
<dbReference type="GO" id="GO:0016301">
    <property type="term" value="F:kinase activity"/>
    <property type="evidence" value="ECO:0007669"/>
    <property type="project" value="UniProtKB-KW"/>
</dbReference>
<dbReference type="Pfam" id="PF03308">
    <property type="entry name" value="MeaB"/>
    <property type="match status" value="1"/>
</dbReference>
<evidence type="ECO:0000256" key="3">
    <source>
        <dbReference type="ARBA" id="ARBA00022801"/>
    </source>
</evidence>
<proteinExistence type="inferred from homology"/>
<evidence type="ECO:0000256" key="2">
    <source>
        <dbReference type="ARBA" id="ARBA00022741"/>
    </source>
</evidence>
<keyword evidence="7" id="KW-0808">Transferase</keyword>
<evidence type="ECO:0000256" key="1">
    <source>
        <dbReference type="ARBA" id="ARBA00009625"/>
    </source>
</evidence>
<dbReference type="GO" id="GO:0003924">
    <property type="term" value="F:GTPase activity"/>
    <property type="evidence" value="ECO:0007669"/>
    <property type="project" value="InterPro"/>
</dbReference>
<dbReference type="InterPro" id="IPR052040">
    <property type="entry name" value="GTPase/Isobutyryl-CoA_mutase"/>
</dbReference>
<reference evidence="7" key="1">
    <citation type="journal article" date="2014" name="Genome Biol. Evol.">
        <title>Pangenome evidence for extensive interdomain horizontal transfer affecting lineage core and shell genes in uncultured planktonic thaumarchaeota and euryarchaeota.</title>
        <authorList>
            <person name="Deschamps P."/>
            <person name="Zivanovic Y."/>
            <person name="Moreira D."/>
            <person name="Rodriguez-Valera F."/>
            <person name="Lopez-Garcia P."/>
        </authorList>
    </citation>
    <scope>NUCLEOTIDE SEQUENCE</scope>
</reference>
<dbReference type="GO" id="GO:0005525">
    <property type="term" value="F:GTP binding"/>
    <property type="evidence" value="ECO:0007669"/>
    <property type="project" value="UniProtKB-KW"/>
</dbReference>
<comment type="similarity">
    <text evidence="1">Belongs to the SIMIBI class G3E GTPase family. ArgK/MeaB subfamily.</text>
</comment>
<organism evidence="7">
    <name type="scientific">uncultured marine thaumarchaeote KM3_86_F11</name>
    <dbReference type="NCBI Taxonomy" id="1456322"/>
    <lineage>
        <taxon>Archaea</taxon>
        <taxon>Nitrososphaerota</taxon>
        <taxon>environmental samples</taxon>
    </lineage>
</organism>
<dbReference type="InterPro" id="IPR003593">
    <property type="entry name" value="AAA+_ATPase"/>
</dbReference>
<protein>
    <submittedName>
        <fullName evidence="7">Putative periplasmic protein kinase (ArgK)</fullName>
    </submittedName>
</protein>
<sequence>MTKLSKLYISLAINYYHMSDDFVSSILSGDRRAIAKAISMIENEDSKIGDIISQLYPKTGNAFIVGITGPPGTGKSTLINGLIENYRKLNKKIGVLAIDPSSPITGGSLLGDRLRMSTHNLDPNVYIRSMSSGNKSGGLSKYTRRSLSILDASGLDLIIVETVGAGQSEVDILKITDAVVIVLMPELGDDIQIYKAGLMEIGDIFVVNKSDLDGSDQMYTKLLSASKQKNDKWMPKVIKTASIDGSGIDDLIHSITEREEFLKDSSKHSSAIENNIKDEILSVVIDDLSKTLSEKIKNHPDFQNLVDQVLSKKIDPDQAALLIKEKLQIE</sequence>
<feature type="domain" description="AAA+ ATPase" evidence="6">
    <location>
        <begin position="61"/>
        <end position="205"/>
    </location>
</feature>
<dbReference type="CDD" id="cd03114">
    <property type="entry name" value="MMAA-like"/>
    <property type="match status" value="1"/>
</dbReference>
<name>A0A075HSM9_9ARCH</name>
<dbReference type="PANTHER" id="PTHR43087:SF1">
    <property type="entry name" value="LAO_AO TRANSPORT SYSTEM ATPASE"/>
    <property type="match status" value="1"/>
</dbReference>
<dbReference type="Gene3D" id="3.40.50.300">
    <property type="entry name" value="P-loop containing nucleotide triphosphate hydrolases"/>
    <property type="match status" value="1"/>
</dbReference>
<dbReference type="PANTHER" id="PTHR43087">
    <property type="entry name" value="LYSINE/ARGININE/ORNITHINE TRANSPORT SYSTEM KINASE"/>
    <property type="match status" value="1"/>
</dbReference>
<keyword evidence="5" id="KW-0143">Chaperone</keyword>
<dbReference type="NCBIfam" id="TIGR00750">
    <property type="entry name" value="lao"/>
    <property type="match status" value="1"/>
</dbReference>
<evidence type="ECO:0000313" key="7">
    <source>
        <dbReference type="EMBL" id="AIF19376.1"/>
    </source>
</evidence>
<dbReference type="InterPro" id="IPR027417">
    <property type="entry name" value="P-loop_NTPase"/>
</dbReference>
<accession>A0A075HSM9</accession>
<keyword evidence="2" id="KW-0547">Nucleotide-binding</keyword>
<keyword evidence="3" id="KW-0378">Hydrolase</keyword>
<evidence type="ECO:0000256" key="4">
    <source>
        <dbReference type="ARBA" id="ARBA00023134"/>
    </source>
</evidence>
<dbReference type="SUPFAM" id="SSF52540">
    <property type="entry name" value="P-loop containing nucleoside triphosphate hydrolases"/>
    <property type="match status" value="1"/>
</dbReference>
<dbReference type="EMBL" id="KF901136">
    <property type="protein sequence ID" value="AIF19376.1"/>
    <property type="molecule type" value="Genomic_DNA"/>
</dbReference>
<dbReference type="SMART" id="SM00382">
    <property type="entry name" value="AAA"/>
    <property type="match status" value="1"/>
</dbReference>
<keyword evidence="4" id="KW-0342">GTP-binding</keyword>
<keyword evidence="7" id="KW-0418">Kinase</keyword>